<name>A0AAD7DBB1_MYCRO</name>
<accession>A0AAD7DBB1</accession>
<feature type="compositionally biased region" description="Basic and acidic residues" evidence="1">
    <location>
        <begin position="227"/>
        <end position="236"/>
    </location>
</feature>
<comment type="caution">
    <text evidence="2">The sequence shown here is derived from an EMBL/GenBank/DDBJ whole genome shotgun (WGS) entry which is preliminary data.</text>
</comment>
<feature type="compositionally biased region" description="Polar residues" evidence="1">
    <location>
        <begin position="237"/>
        <end position="248"/>
    </location>
</feature>
<evidence type="ECO:0000313" key="3">
    <source>
        <dbReference type="Proteomes" id="UP001221757"/>
    </source>
</evidence>
<dbReference type="Proteomes" id="UP001221757">
    <property type="component" value="Unassembled WGS sequence"/>
</dbReference>
<feature type="region of interest" description="Disordered" evidence="1">
    <location>
        <begin position="225"/>
        <end position="248"/>
    </location>
</feature>
<protein>
    <submittedName>
        <fullName evidence="2">Uncharacterized protein</fullName>
    </submittedName>
</protein>
<dbReference type="AlphaFoldDB" id="A0AAD7DBB1"/>
<evidence type="ECO:0000256" key="1">
    <source>
        <dbReference type="SAM" id="MobiDB-lite"/>
    </source>
</evidence>
<reference evidence="2" key="1">
    <citation type="submission" date="2023-03" db="EMBL/GenBank/DDBJ databases">
        <title>Massive genome expansion in bonnet fungi (Mycena s.s.) driven by repeated elements and novel gene families across ecological guilds.</title>
        <authorList>
            <consortium name="Lawrence Berkeley National Laboratory"/>
            <person name="Harder C.B."/>
            <person name="Miyauchi S."/>
            <person name="Viragh M."/>
            <person name="Kuo A."/>
            <person name="Thoen E."/>
            <person name="Andreopoulos B."/>
            <person name="Lu D."/>
            <person name="Skrede I."/>
            <person name="Drula E."/>
            <person name="Henrissat B."/>
            <person name="Morin E."/>
            <person name="Kohler A."/>
            <person name="Barry K."/>
            <person name="LaButti K."/>
            <person name="Morin E."/>
            <person name="Salamov A."/>
            <person name="Lipzen A."/>
            <person name="Mereny Z."/>
            <person name="Hegedus B."/>
            <person name="Baldrian P."/>
            <person name="Stursova M."/>
            <person name="Weitz H."/>
            <person name="Taylor A."/>
            <person name="Grigoriev I.V."/>
            <person name="Nagy L.G."/>
            <person name="Martin F."/>
            <person name="Kauserud H."/>
        </authorList>
    </citation>
    <scope>NUCLEOTIDE SEQUENCE</scope>
    <source>
        <strain evidence="2">CBHHK067</strain>
    </source>
</reference>
<proteinExistence type="predicted"/>
<gene>
    <name evidence="2" type="ORF">B0H17DRAFT_1203519</name>
</gene>
<dbReference type="EMBL" id="JARKIE010000086">
    <property type="protein sequence ID" value="KAJ7687626.1"/>
    <property type="molecule type" value="Genomic_DNA"/>
</dbReference>
<evidence type="ECO:0000313" key="2">
    <source>
        <dbReference type="EMBL" id="KAJ7687626.1"/>
    </source>
</evidence>
<organism evidence="2 3">
    <name type="scientific">Mycena rosella</name>
    <name type="common">Pink bonnet</name>
    <name type="synonym">Agaricus rosellus</name>
    <dbReference type="NCBI Taxonomy" id="1033263"/>
    <lineage>
        <taxon>Eukaryota</taxon>
        <taxon>Fungi</taxon>
        <taxon>Dikarya</taxon>
        <taxon>Basidiomycota</taxon>
        <taxon>Agaricomycotina</taxon>
        <taxon>Agaricomycetes</taxon>
        <taxon>Agaricomycetidae</taxon>
        <taxon>Agaricales</taxon>
        <taxon>Marasmiineae</taxon>
        <taxon>Mycenaceae</taxon>
        <taxon>Mycena</taxon>
    </lineage>
</organism>
<feature type="region of interest" description="Disordered" evidence="1">
    <location>
        <begin position="61"/>
        <end position="82"/>
    </location>
</feature>
<sequence>MDELERLCSASPFSQEHVDQPSRMGCIVASLDPLLRAQLPKGLFEMFHIPAADESEAVPFTRKHAHRSGGGPSRSPSHSAEVEMEALAPPSGIAAKLPLQSITPLATRKLSAGRTSSFVEARHLETRSERARVAAIANGRRIPDPRASRHFNTMGIGYEMVDAPGVHHPNPSYSISPTARSVTSATVPAVKAEGSLQVIPAPAIVHDESTVELGGLKESHQLAISHSETHTSENLRSKGSPTPSSSIPATGLFEDEDQVELGGLEHSHQPRAIPNLEIRTVKRACAAGSPPRDDYVGTLPKALTLPAPARAMEGSAVELGELALDCPAEYLKDVHGAQSLTKVYAVVRPSRGILKLPAPAILDIEAAVELGGLKDPHKQLHTADLKTRTSDECSRASKYDPLVLRESALPSSTASPAPTLVSDEAAVELGGPLPLRNERLANVQATNVLNANAHASFVSQSHSLLVFHSAQATGALISANMRILWVAYPEPPLFGDVVPDTGWEREGIGTRVAFDLAGAGARRRI</sequence>
<keyword evidence="3" id="KW-1185">Reference proteome</keyword>